<reference evidence="1" key="1">
    <citation type="submission" date="2014-11" db="EMBL/GenBank/DDBJ databases">
        <authorList>
            <person name="Amaro Gonzalez C."/>
        </authorList>
    </citation>
    <scope>NUCLEOTIDE SEQUENCE</scope>
</reference>
<dbReference type="AlphaFoldDB" id="A0A0E9WYV2"/>
<accession>A0A0E9WYV2</accession>
<organism evidence="1">
    <name type="scientific">Anguilla anguilla</name>
    <name type="common">European freshwater eel</name>
    <name type="synonym">Muraena anguilla</name>
    <dbReference type="NCBI Taxonomy" id="7936"/>
    <lineage>
        <taxon>Eukaryota</taxon>
        <taxon>Metazoa</taxon>
        <taxon>Chordata</taxon>
        <taxon>Craniata</taxon>
        <taxon>Vertebrata</taxon>
        <taxon>Euteleostomi</taxon>
        <taxon>Actinopterygii</taxon>
        <taxon>Neopterygii</taxon>
        <taxon>Teleostei</taxon>
        <taxon>Anguilliformes</taxon>
        <taxon>Anguillidae</taxon>
        <taxon>Anguilla</taxon>
    </lineage>
</organism>
<proteinExistence type="predicted"/>
<sequence length="43" mass="4762">MSICILQIVNACLSLSSRKWVLSTYYAASIPNNFSVSIQINLV</sequence>
<evidence type="ECO:0000313" key="1">
    <source>
        <dbReference type="EMBL" id="JAH95672.1"/>
    </source>
</evidence>
<protein>
    <submittedName>
        <fullName evidence="1">Uncharacterized protein</fullName>
    </submittedName>
</protein>
<name>A0A0E9WYV2_ANGAN</name>
<reference evidence="1" key="2">
    <citation type="journal article" date="2015" name="Fish Shellfish Immunol.">
        <title>Early steps in the European eel (Anguilla anguilla)-Vibrio vulnificus interaction in the gills: Role of the RtxA13 toxin.</title>
        <authorList>
            <person name="Callol A."/>
            <person name="Pajuelo D."/>
            <person name="Ebbesson L."/>
            <person name="Teles M."/>
            <person name="MacKenzie S."/>
            <person name="Amaro C."/>
        </authorList>
    </citation>
    <scope>NUCLEOTIDE SEQUENCE</scope>
</reference>
<dbReference type="EMBL" id="GBXM01012905">
    <property type="protein sequence ID" value="JAH95672.1"/>
    <property type="molecule type" value="Transcribed_RNA"/>
</dbReference>